<organism evidence="1 2">
    <name type="scientific">Bacteroides coprosuis DSM 18011</name>
    <dbReference type="NCBI Taxonomy" id="679937"/>
    <lineage>
        <taxon>Bacteria</taxon>
        <taxon>Pseudomonadati</taxon>
        <taxon>Bacteroidota</taxon>
        <taxon>Bacteroidia</taxon>
        <taxon>Bacteroidales</taxon>
        <taxon>Bacteroidaceae</taxon>
        <taxon>Bacteroides</taxon>
    </lineage>
</organism>
<dbReference type="Proteomes" id="UP000018439">
    <property type="component" value="Chromosome"/>
</dbReference>
<dbReference type="HOGENOM" id="CLU_043032_0_0_10"/>
<proteinExistence type="predicted"/>
<reference evidence="1 2" key="1">
    <citation type="journal article" date="2011" name="Stand. Genomic Sci.">
        <title>Non-contiguous finished genome sequence of Bacteroides coprosuis type strain (PC139).</title>
        <authorList>
            <person name="Land M."/>
            <person name="Held B."/>
            <person name="Gronow S."/>
            <person name="Abt B."/>
            <person name="Lucas S."/>
            <person name="Del Rio T.G."/>
            <person name="Nolan M."/>
            <person name="Tice H."/>
            <person name="Cheng J.F."/>
            <person name="Pitluck S."/>
            <person name="Liolios K."/>
            <person name="Pagani I."/>
            <person name="Ivanova N."/>
            <person name="Mavromatis K."/>
            <person name="Mikhailova N."/>
            <person name="Pati A."/>
            <person name="Tapia R."/>
            <person name="Han C."/>
            <person name="Goodwin L."/>
            <person name="Chen A."/>
            <person name="Palaniappan K."/>
            <person name="Hauser L."/>
            <person name="Brambilla E.M."/>
            <person name="Rohde M."/>
            <person name="Goker M."/>
            <person name="Detter J.C."/>
            <person name="Woyke T."/>
            <person name="Bristow J."/>
            <person name="Eisen J.A."/>
            <person name="Markowitz V."/>
            <person name="Hugenholtz P."/>
            <person name="Kyrpides N.C."/>
            <person name="Klenk H.P."/>
            <person name="Lapidus A."/>
        </authorList>
    </citation>
    <scope>NUCLEOTIDE SEQUENCE [LARGE SCALE GENOMIC DNA]</scope>
    <source>
        <strain evidence="1 2">DSM 18011</strain>
    </source>
</reference>
<evidence type="ECO:0000313" key="1">
    <source>
        <dbReference type="EMBL" id="EGJ71839.1"/>
    </source>
</evidence>
<keyword evidence="2" id="KW-1185">Reference proteome</keyword>
<dbReference type="AlphaFoldDB" id="F3ZQW6"/>
<accession>F3ZQW6</accession>
<dbReference type="Gene3D" id="3.40.50.1440">
    <property type="entry name" value="Tubulin/FtsZ, GTPase domain"/>
    <property type="match status" value="1"/>
</dbReference>
<dbReference type="OrthoDB" id="844533at2"/>
<sequence length="483" mass="54571">MGKLYVIGLGGTGARVLKSLTMLMSAGVKVSADQLIPILIDSDLKNGDLERTIKQLHLYQDISALLNANQLPEGSFFSNSILSLRGGFMPDAPTAIFSHTLKELLGVPYLQNVKGEEDENKALLDALFSEKELQFKCVDGFEGKAKIGSLLFQEFLNHEFKKNVCQSFEEGDKIFIIGSTFGGTGAAGIPQLIDRLRHISENDYPNASLIKNSQIGAIYVLPYFKVEQEDESPIDSFTFTSKSKSTLKYYLGSGVNNLLDYLYTIGDTAGAKMYPNCRGGAQQKNPAHFVEMIAALSIWHFSTQNLQAENWEKRMVRYLEYGLENDVDVVTLDDLPLTTQRVLERPLISYYLFCLFILNAPYIGTAESWKKKIGFEDEASIELMKQIAHYYIDWLQELADNTRSFAPFYLDGSNDNFFDFIKGVVTRKQMWTDKIVKLDGYKYINQTLNRLADKVDKGASAHEQFFQLFHRALSLIVDEKYGY</sequence>
<dbReference type="eggNOG" id="COG0206">
    <property type="taxonomic scope" value="Bacteria"/>
</dbReference>
<dbReference type="STRING" id="679937.Bcop_1647"/>
<dbReference type="InterPro" id="IPR036525">
    <property type="entry name" value="Tubulin/FtsZ_GTPase_sf"/>
</dbReference>
<dbReference type="EMBL" id="CM001167">
    <property type="protein sequence ID" value="EGJ71839.1"/>
    <property type="molecule type" value="Genomic_DNA"/>
</dbReference>
<protein>
    <submittedName>
        <fullName evidence="1">Uncharacterized protein</fullName>
    </submittedName>
</protein>
<evidence type="ECO:0000313" key="2">
    <source>
        <dbReference type="Proteomes" id="UP000018439"/>
    </source>
</evidence>
<gene>
    <name evidence="1" type="ORF">Bcop_1647</name>
</gene>
<name>F3ZQW6_9BACE</name>